<protein>
    <submittedName>
        <fullName evidence="2">Uncharacterized protein</fullName>
    </submittedName>
</protein>
<keyword evidence="3" id="KW-1185">Reference proteome</keyword>
<sequence>MSGSLEVRSFLLRQDSMGGSGNFASGVPAPRSGEGSRVTDDQVKRARVAVACGSKDPDDCRELLEMLGLIEGEDGLPPVRR</sequence>
<proteinExistence type="predicted"/>
<dbReference type="RefSeq" id="WP_378243151.1">
    <property type="nucleotide sequence ID" value="NZ_JBHSKF010000001.1"/>
</dbReference>
<reference evidence="3" key="1">
    <citation type="journal article" date="2019" name="Int. J. Syst. Evol. Microbiol.">
        <title>The Global Catalogue of Microorganisms (GCM) 10K type strain sequencing project: providing services to taxonomists for standard genome sequencing and annotation.</title>
        <authorList>
            <consortium name="The Broad Institute Genomics Platform"/>
            <consortium name="The Broad Institute Genome Sequencing Center for Infectious Disease"/>
            <person name="Wu L."/>
            <person name="Ma J."/>
        </authorList>
    </citation>
    <scope>NUCLEOTIDE SEQUENCE [LARGE SCALE GENOMIC DNA]</scope>
    <source>
        <strain evidence="3">CCUG 59778</strain>
    </source>
</reference>
<evidence type="ECO:0000313" key="2">
    <source>
        <dbReference type="EMBL" id="MFC5285841.1"/>
    </source>
</evidence>
<dbReference type="EMBL" id="JBHSKF010000001">
    <property type="protein sequence ID" value="MFC5285841.1"/>
    <property type="molecule type" value="Genomic_DNA"/>
</dbReference>
<organism evidence="2 3">
    <name type="scientific">Actinokineospora guangxiensis</name>
    <dbReference type="NCBI Taxonomy" id="1490288"/>
    <lineage>
        <taxon>Bacteria</taxon>
        <taxon>Bacillati</taxon>
        <taxon>Actinomycetota</taxon>
        <taxon>Actinomycetes</taxon>
        <taxon>Pseudonocardiales</taxon>
        <taxon>Pseudonocardiaceae</taxon>
        <taxon>Actinokineospora</taxon>
    </lineage>
</organism>
<dbReference type="Proteomes" id="UP001596157">
    <property type="component" value="Unassembled WGS sequence"/>
</dbReference>
<comment type="caution">
    <text evidence="2">The sequence shown here is derived from an EMBL/GenBank/DDBJ whole genome shotgun (WGS) entry which is preliminary data.</text>
</comment>
<gene>
    <name evidence="2" type="ORF">ACFPM7_02150</name>
</gene>
<evidence type="ECO:0000313" key="3">
    <source>
        <dbReference type="Proteomes" id="UP001596157"/>
    </source>
</evidence>
<feature type="region of interest" description="Disordered" evidence="1">
    <location>
        <begin position="15"/>
        <end position="42"/>
    </location>
</feature>
<accession>A0ABW0EHX2</accession>
<evidence type="ECO:0000256" key="1">
    <source>
        <dbReference type="SAM" id="MobiDB-lite"/>
    </source>
</evidence>
<name>A0ABW0EHX2_9PSEU</name>